<dbReference type="Ensembl" id="ENSCSET00000027396.1">
    <property type="protein sequence ID" value="ENSCSEP00000027033.1"/>
    <property type="gene ID" value="ENSCSEG00000017273.1"/>
</dbReference>
<dbReference type="AlphaFoldDB" id="A0A3P8WHS2"/>
<name>A0A3P8WHS2_CYNSE</name>
<sequence>DGRDCAYSNCCPGSSPVKVFVGFQVALRRQQAQEEALGICSPVAVNGPEVMVKSEPGADCLLPVDGRSMPSTISTFTYVHAAIPGVCSCYKQFMIVLGLICNLRMQ</sequence>
<dbReference type="STRING" id="244447.ENSCSEP00000027033"/>
<proteinExistence type="predicted"/>
<protein>
    <submittedName>
        <fullName evidence="1">Uncharacterized protein</fullName>
    </submittedName>
</protein>
<dbReference type="Pfam" id="PF12374">
    <property type="entry name" value="Dmrt1"/>
    <property type="match status" value="1"/>
</dbReference>
<keyword evidence="2" id="KW-1185">Reference proteome</keyword>
<reference evidence="1 2" key="1">
    <citation type="journal article" date="2014" name="Nat. Genet.">
        <title>Whole-genome sequence of a flatfish provides insights into ZW sex chromosome evolution and adaptation to a benthic lifestyle.</title>
        <authorList>
            <person name="Chen S."/>
            <person name="Zhang G."/>
            <person name="Shao C."/>
            <person name="Huang Q."/>
            <person name="Liu G."/>
            <person name="Zhang P."/>
            <person name="Song W."/>
            <person name="An N."/>
            <person name="Chalopin D."/>
            <person name="Volff J.N."/>
            <person name="Hong Y."/>
            <person name="Li Q."/>
            <person name="Sha Z."/>
            <person name="Zhou H."/>
            <person name="Xie M."/>
            <person name="Yu Q."/>
            <person name="Liu Y."/>
            <person name="Xiang H."/>
            <person name="Wang N."/>
            <person name="Wu K."/>
            <person name="Yang C."/>
            <person name="Zhou Q."/>
            <person name="Liao X."/>
            <person name="Yang L."/>
            <person name="Hu Q."/>
            <person name="Zhang J."/>
            <person name="Meng L."/>
            <person name="Jin L."/>
            <person name="Tian Y."/>
            <person name="Lian J."/>
            <person name="Yang J."/>
            <person name="Miao G."/>
            <person name="Liu S."/>
            <person name="Liang Z."/>
            <person name="Yan F."/>
            <person name="Li Y."/>
            <person name="Sun B."/>
            <person name="Zhang H."/>
            <person name="Zhang J."/>
            <person name="Zhu Y."/>
            <person name="Du M."/>
            <person name="Zhao Y."/>
            <person name="Schartl M."/>
            <person name="Tang Q."/>
            <person name="Wang J."/>
        </authorList>
    </citation>
    <scope>NUCLEOTIDE SEQUENCE</scope>
</reference>
<evidence type="ECO:0000313" key="1">
    <source>
        <dbReference type="Ensembl" id="ENSCSEP00000027033.1"/>
    </source>
</evidence>
<dbReference type="InParanoid" id="A0A3P8WHS2"/>
<dbReference type="InterPro" id="IPR022114">
    <property type="entry name" value="DMRT1-like"/>
</dbReference>
<organism evidence="1 2">
    <name type="scientific">Cynoglossus semilaevis</name>
    <name type="common">Tongue sole</name>
    <dbReference type="NCBI Taxonomy" id="244447"/>
    <lineage>
        <taxon>Eukaryota</taxon>
        <taxon>Metazoa</taxon>
        <taxon>Chordata</taxon>
        <taxon>Craniata</taxon>
        <taxon>Vertebrata</taxon>
        <taxon>Euteleostomi</taxon>
        <taxon>Actinopterygii</taxon>
        <taxon>Neopterygii</taxon>
        <taxon>Teleostei</taxon>
        <taxon>Neoteleostei</taxon>
        <taxon>Acanthomorphata</taxon>
        <taxon>Carangaria</taxon>
        <taxon>Pleuronectiformes</taxon>
        <taxon>Pleuronectoidei</taxon>
        <taxon>Cynoglossidae</taxon>
        <taxon>Cynoglossinae</taxon>
        <taxon>Cynoglossus</taxon>
    </lineage>
</organism>
<reference evidence="1" key="2">
    <citation type="submission" date="2025-08" db="UniProtKB">
        <authorList>
            <consortium name="Ensembl"/>
        </authorList>
    </citation>
    <scope>IDENTIFICATION</scope>
</reference>
<reference evidence="1" key="3">
    <citation type="submission" date="2025-09" db="UniProtKB">
        <authorList>
            <consortium name="Ensembl"/>
        </authorList>
    </citation>
    <scope>IDENTIFICATION</scope>
</reference>
<evidence type="ECO:0000313" key="2">
    <source>
        <dbReference type="Proteomes" id="UP000265120"/>
    </source>
</evidence>
<dbReference type="Proteomes" id="UP000265120">
    <property type="component" value="Chromosome W"/>
</dbReference>
<accession>A0A3P8WHS2</accession>